<evidence type="ECO:0000313" key="2">
    <source>
        <dbReference type="EMBL" id="EFU75537.1"/>
    </source>
</evidence>
<dbReference type="eggNOG" id="ENOG5033RJH">
    <property type="taxonomic scope" value="Bacteria"/>
</dbReference>
<keyword evidence="1" id="KW-0812">Transmembrane</keyword>
<dbReference type="EMBL" id="AEPW01000101">
    <property type="protein sequence ID" value="EFU75537.1"/>
    <property type="molecule type" value="Genomic_DNA"/>
</dbReference>
<organism evidence="2 3">
    <name type="scientific">Lachnoanaerobaculum saburreum DSM 3986</name>
    <dbReference type="NCBI Taxonomy" id="887325"/>
    <lineage>
        <taxon>Bacteria</taxon>
        <taxon>Bacillati</taxon>
        <taxon>Bacillota</taxon>
        <taxon>Clostridia</taxon>
        <taxon>Lachnospirales</taxon>
        <taxon>Lachnospiraceae</taxon>
        <taxon>Lachnoanaerobaculum</taxon>
    </lineage>
</organism>
<reference evidence="2 3" key="1">
    <citation type="submission" date="2010-12" db="EMBL/GenBank/DDBJ databases">
        <authorList>
            <person name="Muzny D."/>
            <person name="Qin X."/>
            <person name="Deng J."/>
            <person name="Jiang H."/>
            <person name="Liu Y."/>
            <person name="Qu J."/>
            <person name="Song X.-Z."/>
            <person name="Zhang L."/>
            <person name="Thornton R."/>
            <person name="Coyle M."/>
            <person name="Francisco L."/>
            <person name="Jackson L."/>
            <person name="Javaid M."/>
            <person name="Korchina V."/>
            <person name="Kovar C."/>
            <person name="Mata R."/>
            <person name="Mathew T."/>
            <person name="Ngo R."/>
            <person name="Nguyen L."/>
            <person name="Nguyen N."/>
            <person name="Okwuonu G."/>
            <person name="Ongeri F."/>
            <person name="Pham C."/>
            <person name="Simmons D."/>
            <person name="Wilczek-Boney K."/>
            <person name="Hale W."/>
            <person name="Jakkamsetti A."/>
            <person name="Pham P."/>
            <person name="Ruth R."/>
            <person name="San Lucas F."/>
            <person name="Warren J."/>
            <person name="Zhang J."/>
            <person name="Zhao Z."/>
            <person name="Zhou C."/>
            <person name="Zhu D."/>
            <person name="Lee S."/>
            <person name="Bess C."/>
            <person name="Blankenburg K."/>
            <person name="Forbes L."/>
            <person name="Fu Q."/>
            <person name="Gubbala S."/>
            <person name="Hirani K."/>
            <person name="Jayaseelan J.C."/>
            <person name="Lara F."/>
            <person name="Munidasa M."/>
            <person name="Palculict T."/>
            <person name="Patil S."/>
            <person name="Pu L.-L."/>
            <person name="Saada N."/>
            <person name="Tang L."/>
            <person name="Weissenberger G."/>
            <person name="Zhu Y."/>
            <person name="Hemphill L."/>
            <person name="Shang Y."/>
            <person name="Youmans B."/>
            <person name="Ayvaz T."/>
            <person name="Ross M."/>
            <person name="Santibanez J."/>
            <person name="Aqrawi P."/>
            <person name="Gross S."/>
            <person name="Joshi V."/>
            <person name="Fowler G."/>
            <person name="Nazareth L."/>
            <person name="Reid J."/>
            <person name="Worley K."/>
            <person name="Petrosino J."/>
            <person name="Highlander S."/>
            <person name="Gibbs R."/>
        </authorList>
    </citation>
    <scope>NUCLEOTIDE SEQUENCE [LARGE SCALE GENOMIC DNA]</scope>
    <source>
        <strain evidence="2 3">DSM 3986</strain>
    </source>
</reference>
<keyword evidence="1" id="KW-0472">Membrane</keyword>
<gene>
    <name evidence="2" type="ORF">HMPREF0381_2567</name>
</gene>
<proteinExistence type="predicted"/>
<evidence type="ECO:0000313" key="3">
    <source>
        <dbReference type="Proteomes" id="UP000003434"/>
    </source>
</evidence>
<keyword evidence="1" id="KW-1133">Transmembrane helix</keyword>
<feature type="transmembrane region" description="Helical" evidence="1">
    <location>
        <begin position="24"/>
        <end position="47"/>
    </location>
</feature>
<accession>E6LRI2</accession>
<sequence length="495" mass="58652">MRIENSEKEWERGEHIRMKKKTRLLIAVFFTVVSIIIFMMILIFFVLPKFDFMYVSADKHWQKEKIGDGDEKTGGTEIEKVKQGTNGIYFVYKDKLMYIDEADEQVREICKLQSEISGILVKDDTVFLRKQDEYDYGFYKVDSNKKIVRLFDASGKTSIEGENIYTLNSKYGLRKYDFNGNRISSNKAKFDVASINTVFDNYIFYIGYDGDDDVEVSIPKYYLFDANKINYKTRKLKLSRYYMQPEAGNTYWKEDVIPYDSVAKEVDKTVREGKIFDDITDKKLNDYELQSVELLPWSFSEVQDGYIYLYGEQRVTYRDKKYKEKLSTMEERLLNSEKIKRVTYTTIARMLCRINVDDIKNTSEDDYINYELVCYDLNKNWGGFIINNKNAYVLKEDEYFDSSKEDRNIYVYSMEVDTGLYKEIYRKKRFFIGNYSSEMFVTDKYIFIYEGSEYGVKECITRINRDGNNPVLVMDENGEIVMKQLEFKNEEKGGE</sequence>
<dbReference type="Proteomes" id="UP000003434">
    <property type="component" value="Unassembled WGS sequence"/>
</dbReference>
<dbReference type="HOGENOM" id="CLU_042908_0_0_9"/>
<protein>
    <submittedName>
        <fullName evidence="2">Uncharacterized protein</fullName>
    </submittedName>
</protein>
<name>E6LRI2_9FIRM</name>
<dbReference type="AlphaFoldDB" id="E6LRI2"/>
<comment type="caution">
    <text evidence="2">The sequence shown here is derived from an EMBL/GenBank/DDBJ whole genome shotgun (WGS) entry which is preliminary data.</text>
</comment>
<evidence type="ECO:0000256" key="1">
    <source>
        <dbReference type="SAM" id="Phobius"/>
    </source>
</evidence>